<name>A0AAW1TVM1_9CUCU</name>
<feature type="compositionally biased region" description="Basic and acidic residues" evidence="10">
    <location>
        <begin position="131"/>
        <end position="175"/>
    </location>
</feature>
<dbReference type="GO" id="GO:0036064">
    <property type="term" value="C:ciliary basal body"/>
    <property type="evidence" value="ECO:0007669"/>
    <property type="project" value="TreeGrafter"/>
</dbReference>
<evidence type="ECO:0000259" key="12">
    <source>
        <dbReference type="Pfam" id="PF17749"/>
    </source>
</evidence>
<feature type="domain" description="TRAF3-interacting protein 1 C-terminal" evidence="12">
    <location>
        <begin position="457"/>
        <end position="598"/>
    </location>
</feature>
<dbReference type="GO" id="GO:0008017">
    <property type="term" value="F:microtubule binding"/>
    <property type="evidence" value="ECO:0007669"/>
    <property type="project" value="InterPro"/>
</dbReference>
<feature type="compositionally biased region" description="Low complexity" evidence="10">
    <location>
        <begin position="377"/>
        <end position="400"/>
    </location>
</feature>
<comment type="caution">
    <text evidence="13">The sequence shown here is derived from an EMBL/GenBank/DDBJ whole genome shotgun (WGS) entry which is preliminary data.</text>
</comment>
<feature type="region of interest" description="Disordered" evidence="10">
    <location>
        <begin position="255"/>
        <end position="300"/>
    </location>
</feature>
<evidence type="ECO:0000313" key="13">
    <source>
        <dbReference type="EMBL" id="KAK9871865.1"/>
    </source>
</evidence>
<dbReference type="Pfam" id="PF10243">
    <property type="entry name" value="MIP-T3"/>
    <property type="match status" value="1"/>
</dbReference>
<evidence type="ECO:0000256" key="4">
    <source>
        <dbReference type="ARBA" id="ARBA00022794"/>
    </source>
</evidence>
<evidence type="ECO:0000256" key="10">
    <source>
        <dbReference type="SAM" id="MobiDB-lite"/>
    </source>
</evidence>
<evidence type="ECO:0000256" key="1">
    <source>
        <dbReference type="ARBA" id="ARBA00004120"/>
    </source>
</evidence>
<organism evidence="13 14">
    <name type="scientific">Henosepilachna vigintioctopunctata</name>
    <dbReference type="NCBI Taxonomy" id="420089"/>
    <lineage>
        <taxon>Eukaryota</taxon>
        <taxon>Metazoa</taxon>
        <taxon>Ecdysozoa</taxon>
        <taxon>Arthropoda</taxon>
        <taxon>Hexapoda</taxon>
        <taxon>Insecta</taxon>
        <taxon>Pterygota</taxon>
        <taxon>Neoptera</taxon>
        <taxon>Endopterygota</taxon>
        <taxon>Coleoptera</taxon>
        <taxon>Polyphaga</taxon>
        <taxon>Cucujiformia</taxon>
        <taxon>Coccinelloidea</taxon>
        <taxon>Coccinellidae</taxon>
        <taxon>Epilachninae</taxon>
        <taxon>Epilachnini</taxon>
        <taxon>Henosepilachna</taxon>
    </lineage>
</organism>
<dbReference type="AlphaFoldDB" id="A0AAW1TVM1"/>
<evidence type="ECO:0000256" key="8">
    <source>
        <dbReference type="ARBA" id="ARBA00043971"/>
    </source>
</evidence>
<dbReference type="GO" id="GO:0070507">
    <property type="term" value="P:regulation of microtubule cytoskeleton organization"/>
    <property type="evidence" value="ECO:0007669"/>
    <property type="project" value="TreeGrafter"/>
</dbReference>
<feature type="region of interest" description="Disordered" evidence="10">
    <location>
        <begin position="331"/>
        <end position="405"/>
    </location>
</feature>
<keyword evidence="3" id="KW-0963">Cytoplasm</keyword>
<feature type="compositionally biased region" description="Basic and acidic residues" evidence="10">
    <location>
        <begin position="291"/>
        <end position="300"/>
    </location>
</feature>
<proteinExistence type="inferred from homology"/>
<evidence type="ECO:0000259" key="11">
    <source>
        <dbReference type="Pfam" id="PF10243"/>
    </source>
</evidence>
<evidence type="ECO:0000256" key="3">
    <source>
        <dbReference type="ARBA" id="ARBA00022490"/>
    </source>
</evidence>
<accession>A0AAW1TVM1</accession>
<feature type="compositionally biased region" description="Basic and acidic residues" evidence="10">
    <location>
        <begin position="182"/>
        <end position="193"/>
    </location>
</feature>
<keyword evidence="6" id="KW-0206">Cytoskeleton</keyword>
<dbReference type="EMBL" id="JARQZJ010000008">
    <property type="protein sequence ID" value="KAK9871865.1"/>
    <property type="molecule type" value="Genomic_DNA"/>
</dbReference>
<feature type="compositionally biased region" description="Basic and acidic residues" evidence="10">
    <location>
        <begin position="344"/>
        <end position="366"/>
    </location>
</feature>
<dbReference type="GO" id="GO:0048513">
    <property type="term" value="P:animal organ development"/>
    <property type="evidence" value="ECO:0007669"/>
    <property type="project" value="UniProtKB-ARBA"/>
</dbReference>
<dbReference type="GO" id="GO:0030992">
    <property type="term" value="C:intraciliary transport particle B"/>
    <property type="evidence" value="ECO:0007669"/>
    <property type="project" value="TreeGrafter"/>
</dbReference>
<comment type="subcellular location">
    <subcellularLocation>
        <location evidence="2">Cytoplasm</location>
        <location evidence="2">Cytoskeleton</location>
        <location evidence="2">Cilium axoneme</location>
    </subcellularLocation>
    <subcellularLocation>
        <location evidence="1">Cytoplasm</location>
        <location evidence="1">Cytoskeleton</location>
        <location evidence="1">Cilium basal body</location>
    </subcellularLocation>
</comment>
<comment type="similarity">
    <text evidence="8">Belongs to the TRAF3IP1 family.</text>
</comment>
<dbReference type="GO" id="GO:0042073">
    <property type="term" value="P:intraciliary transport"/>
    <property type="evidence" value="ECO:0007669"/>
    <property type="project" value="TreeGrafter"/>
</dbReference>
<dbReference type="GO" id="GO:0005930">
    <property type="term" value="C:axoneme"/>
    <property type="evidence" value="ECO:0007669"/>
    <property type="project" value="UniProtKB-SubCell"/>
</dbReference>
<feature type="region of interest" description="Disordered" evidence="10">
    <location>
        <begin position="130"/>
        <end position="228"/>
    </location>
</feature>
<evidence type="ECO:0000313" key="14">
    <source>
        <dbReference type="Proteomes" id="UP001431783"/>
    </source>
</evidence>
<dbReference type="InterPro" id="IPR018799">
    <property type="entry name" value="TRAF3IP1"/>
</dbReference>
<evidence type="ECO:0000256" key="6">
    <source>
        <dbReference type="ARBA" id="ARBA00023212"/>
    </source>
</evidence>
<evidence type="ECO:0000256" key="7">
    <source>
        <dbReference type="ARBA" id="ARBA00023273"/>
    </source>
</evidence>
<dbReference type="PANTHER" id="PTHR31363">
    <property type="entry name" value="TRAF3-INTERACTING PROTEIN 1"/>
    <property type="match status" value="1"/>
</dbReference>
<dbReference type="InterPro" id="IPR042576">
    <property type="entry name" value="TRAF3IP1_N_sf"/>
</dbReference>
<feature type="domain" description="TRAF3-interacting protein 1 N-terminal" evidence="11">
    <location>
        <begin position="10"/>
        <end position="116"/>
    </location>
</feature>
<dbReference type="Gene3D" id="1.10.418.50">
    <property type="entry name" value="Microtubule-binding protein MIP-T3"/>
    <property type="match status" value="1"/>
</dbReference>
<gene>
    <name evidence="13" type="ORF">WA026_015111</name>
</gene>
<dbReference type="InterPro" id="IPR040468">
    <property type="entry name" value="TRAF3IP1_N"/>
</dbReference>
<protein>
    <recommendedName>
        <fullName evidence="9">TRAF3-interacting protein 1</fullName>
    </recommendedName>
</protein>
<evidence type="ECO:0000256" key="9">
    <source>
        <dbReference type="ARBA" id="ARBA00070492"/>
    </source>
</evidence>
<feature type="compositionally biased region" description="Basic and acidic residues" evidence="10">
    <location>
        <begin position="201"/>
        <end position="215"/>
    </location>
</feature>
<evidence type="ECO:0000256" key="5">
    <source>
        <dbReference type="ARBA" id="ARBA00023054"/>
    </source>
</evidence>
<dbReference type="Pfam" id="PF17749">
    <property type="entry name" value="MIP-T3_C"/>
    <property type="match status" value="1"/>
</dbReference>
<reference evidence="13 14" key="1">
    <citation type="submission" date="2023-03" db="EMBL/GenBank/DDBJ databases">
        <title>Genome insight into feeding habits of ladybird beetles.</title>
        <authorList>
            <person name="Li H.-S."/>
            <person name="Huang Y.-H."/>
            <person name="Pang H."/>
        </authorList>
    </citation>
    <scope>NUCLEOTIDE SEQUENCE [LARGE SCALE GENOMIC DNA]</scope>
    <source>
        <strain evidence="13">SYSU_2023b</strain>
        <tissue evidence="13">Whole body</tissue>
    </source>
</reference>
<evidence type="ECO:0000256" key="2">
    <source>
        <dbReference type="ARBA" id="ARBA00004430"/>
    </source>
</evidence>
<dbReference type="FunFam" id="1.10.418.50:FF:000001">
    <property type="entry name" value="TRAF3-interacting protein 1 isoform X1"/>
    <property type="match status" value="1"/>
</dbReference>
<dbReference type="PANTHER" id="PTHR31363:SF0">
    <property type="entry name" value="TRAF3-INTERACTING PROTEIN 1"/>
    <property type="match status" value="1"/>
</dbReference>
<keyword evidence="5" id="KW-0175">Coiled coil</keyword>
<keyword evidence="4" id="KW-0970">Cilium biogenesis/degradation</keyword>
<dbReference type="GO" id="GO:0048731">
    <property type="term" value="P:system development"/>
    <property type="evidence" value="ECO:0007669"/>
    <property type="project" value="UniProtKB-ARBA"/>
</dbReference>
<keyword evidence="14" id="KW-1185">Reference proteome</keyword>
<dbReference type="InterPro" id="IPR041476">
    <property type="entry name" value="TRAF3IP1_C"/>
</dbReference>
<sequence>MSDGIDLNIIKKTQQVLGKHIKKPPLTEKLLSKPPFRFLHDIIVAVIKNTGFLKGIFTQDELTAENVKEREAKIAFLNKLIDAVKITTNTDLKVRATKIVAGLQVNETNLLLQAIAYGIDNKLDTSQYKNEQVKTKKNPIKESKTNKSPKDGKSPKDQKNDGIRSKSKIRDLSKDRKIHSKGGIEKKGKEAKADNSSSRLGKSDVKPKLSKKISENESPPSISKTSIDSLIENQEINKADSSTMILDNSILKNLPKSPIESENKDESTAVLTEETDERPRTRDVQNGYLSKTEKEEMRKSEDILLDRKGVSEEQADVLVLESGINIEPPIARQISARPKSARPKSGELKEKYDKQSENEKAFRQDVSDNIVLQTKTVPRPKSSLRPPSVRPSSARPGAPRLRPDSSIPIQEVVPMGKINVIVENFDKDVDDEETVVIHNAPEETMNMEQTMDLNAKNQSHLVEQILNQIENSEEVAKQNSELHWDHDNHKGRDTTSKEMNQLRNLVQNFTKTANPLGKLLNYLHEDIETMHAELQQWIKTKSQLFLEIEKQEKIKLDMDKPLLEKLERINQDIKKQELEINNVRSNIIQNDIRIKQLVLK</sequence>
<dbReference type="GO" id="GO:0060271">
    <property type="term" value="P:cilium assembly"/>
    <property type="evidence" value="ECO:0007669"/>
    <property type="project" value="TreeGrafter"/>
</dbReference>
<feature type="compositionally biased region" description="Polar residues" evidence="10">
    <location>
        <begin position="216"/>
        <end position="228"/>
    </location>
</feature>
<keyword evidence="7" id="KW-0966">Cell projection</keyword>
<dbReference type="Proteomes" id="UP001431783">
    <property type="component" value="Unassembled WGS sequence"/>
</dbReference>